<dbReference type="OrthoDB" id="5982228at2759"/>
<sequence length="387" mass="42710">MNVKEESAIATLHLNTKKTKVMTTEEIHNFNINNEDVKIVKDFVSLGSVINSNEDGTQEITCESWTVKKADRKKVIIHLNCGVGGKLEGYPGPPEKGTTLKLVQDSYRSDDRQDDGCQVVPKMGTRSRGPVVADGSTRVARKWLELKAEQVPCPPHLATRRGARTYVTVRSELGEVKKPRKTIPKCTFTAVLLVTTVYLLVNISYLTLLTPREILSSDAVAFTGANRVLPSLTWVIPFGISASLFSNILINVFQSSRVTYIAGQEGQLPLFNSHSSPFMSVLLLVTMASIVVVSTHLTDFINYLYFVVSIWSVLSMTAILKLSYQEPNLPRPYKLFPGVFAISTGSDGSQPVLGFGTFGEVPAHVLHLCVSLFLADFCFMYLLCILN</sequence>
<dbReference type="GeneID" id="109387579"/>
<keyword evidence="6" id="KW-1185">Reference proteome</keyword>
<dbReference type="InterPro" id="IPR050598">
    <property type="entry name" value="AminoAcid_Transporter"/>
</dbReference>
<dbReference type="AlphaFoldDB" id="A0A8B7S667"/>
<name>A0A8B7S667_HIPAR</name>
<feature type="transmembrane region" description="Helical" evidence="5">
    <location>
        <begin position="365"/>
        <end position="386"/>
    </location>
</feature>
<dbReference type="PANTHER" id="PTHR11785">
    <property type="entry name" value="AMINO ACID TRANSPORTER"/>
    <property type="match status" value="1"/>
</dbReference>
<dbReference type="KEGG" id="hai:109387579"/>
<feature type="transmembrane region" description="Helical" evidence="5">
    <location>
        <begin position="278"/>
        <end position="297"/>
    </location>
</feature>
<comment type="subcellular location">
    <subcellularLocation>
        <location evidence="1">Membrane</location>
        <topology evidence="1">Multi-pass membrane protein</topology>
    </subcellularLocation>
</comment>
<evidence type="ECO:0000256" key="2">
    <source>
        <dbReference type="ARBA" id="ARBA00022692"/>
    </source>
</evidence>
<feature type="transmembrane region" description="Helical" evidence="5">
    <location>
        <begin position="228"/>
        <end position="250"/>
    </location>
</feature>
<keyword evidence="3 5" id="KW-1133">Transmembrane helix</keyword>
<feature type="transmembrane region" description="Helical" evidence="5">
    <location>
        <begin position="187"/>
        <end position="208"/>
    </location>
</feature>
<evidence type="ECO:0000313" key="7">
    <source>
        <dbReference type="RefSeq" id="XP_019507170.1"/>
    </source>
</evidence>
<dbReference type="GO" id="GO:0015179">
    <property type="term" value="F:L-amino acid transmembrane transporter activity"/>
    <property type="evidence" value="ECO:0007669"/>
    <property type="project" value="TreeGrafter"/>
</dbReference>
<evidence type="ECO:0000256" key="1">
    <source>
        <dbReference type="ARBA" id="ARBA00004141"/>
    </source>
</evidence>
<dbReference type="InterPro" id="IPR002293">
    <property type="entry name" value="AA/rel_permease1"/>
</dbReference>
<evidence type="ECO:0000256" key="3">
    <source>
        <dbReference type="ARBA" id="ARBA00022989"/>
    </source>
</evidence>
<proteinExistence type="predicted"/>
<dbReference type="RefSeq" id="XP_019507170.1">
    <property type="nucleotide sequence ID" value="XM_019651625.1"/>
</dbReference>
<reference evidence="7" key="1">
    <citation type="submission" date="2025-08" db="UniProtKB">
        <authorList>
            <consortium name="RefSeq"/>
        </authorList>
    </citation>
    <scope>IDENTIFICATION</scope>
    <source>
        <tissue evidence="7">Muscle</tissue>
    </source>
</reference>
<dbReference type="GO" id="GO:0016020">
    <property type="term" value="C:membrane"/>
    <property type="evidence" value="ECO:0007669"/>
    <property type="project" value="UniProtKB-SubCell"/>
</dbReference>
<evidence type="ECO:0000256" key="5">
    <source>
        <dbReference type="SAM" id="Phobius"/>
    </source>
</evidence>
<feature type="transmembrane region" description="Helical" evidence="5">
    <location>
        <begin position="303"/>
        <end position="323"/>
    </location>
</feature>
<dbReference type="CTD" id="157724"/>
<keyword evidence="2 5" id="KW-0812">Transmembrane</keyword>
<keyword evidence="4 5" id="KW-0472">Membrane</keyword>
<evidence type="ECO:0000313" key="6">
    <source>
        <dbReference type="Proteomes" id="UP000694851"/>
    </source>
</evidence>
<dbReference type="PANTHER" id="PTHR11785:SF238">
    <property type="entry name" value="SOLUTE CARRIER FAMILY 7 MEMBER 13"/>
    <property type="match status" value="1"/>
</dbReference>
<organism evidence="6 7">
    <name type="scientific">Hipposideros armiger</name>
    <name type="common">Great Himalayan leaf-nosed bat</name>
    <dbReference type="NCBI Taxonomy" id="186990"/>
    <lineage>
        <taxon>Eukaryota</taxon>
        <taxon>Metazoa</taxon>
        <taxon>Chordata</taxon>
        <taxon>Craniata</taxon>
        <taxon>Vertebrata</taxon>
        <taxon>Euteleostomi</taxon>
        <taxon>Mammalia</taxon>
        <taxon>Eutheria</taxon>
        <taxon>Laurasiatheria</taxon>
        <taxon>Chiroptera</taxon>
        <taxon>Yinpterochiroptera</taxon>
        <taxon>Rhinolophoidea</taxon>
        <taxon>Hipposideridae</taxon>
        <taxon>Hipposideros</taxon>
    </lineage>
</organism>
<gene>
    <name evidence="7" type="primary">SLC7A13</name>
</gene>
<evidence type="ECO:0000256" key="4">
    <source>
        <dbReference type="ARBA" id="ARBA00023136"/>
    </source>
</evidence>
<dbReference type="Proteomes" id="UP000694851">
    <property type="component" value="Unplaced"/>
</dbReference>
<dbReference type="Gene3D" id="1.20.1740.10">
    <property type="entry name" value="Amino acid/polyamine transporter I"/>
    <property type="match status" value="1"/>
</dbReference>
<dbReference type="Pfam" id="PF13520">
    <property type="entry name" value="AA_permease_2"/>
    <property type="match status" value="1"/>
</dbReference>
<protein>
    <submittedName>
        <fullName evidence="7">LOW QUALITY PROTEIN: solute carrier family 7 member 13</fullName>
    </submittedName>
</protein>
<accession>A0A8B7S667</accession>